<dbReference type="PANTHER" id="PTHR13563:SF5">
    <property type="entry name" value="TRNA METHYLTRANSFERASE 10 HOMOLOG C"/>
    <property type="match status" value="1"/>
</dbReference>
<evidence type="ECO:0000313" key="16">
    <source>
        <dbReference type="Proteomes" id="UP000663855"/>
    </source>
</evidence>
<keyword evidence="6" id="KW-0809">Transit peptide</keyword>
<dbReference type="EMBL" id="CAJNOV010001558">
    <property type="protein sequence ID" value="CAF1066531.1"/>
    <property type="molecule type" value="Genomic_DNA"/>
</dbReference>
<evidence type="ECO:0000256" key="7">
    <source>
        <dbReference type="ARBA" id="ARBA00023054"/>
    </source>
</evidence>
<dbReference type="PROSITE" id="PS51675">
    <property type="entry name" value="SAM_MT_TRM10"/>
    <property type="match status" value="1"/>
</dbReference>
<evidence type="ECO:0000259" key="10">
    <source>
        <dbReference type="PROSITE" id="PS51675"/>
    </source>
</evidence>
<evidence type="ECO:0000256" key="5">
    <source>
        <dbReference type="ARBA" id="ARBA00022694"/>
    </source>
</evidence>
<dbReference type="Proteomes" id="UP000663856">
    <property type="component" value="Unassembled WGS sequence"/>
</dbReference>
<dbReference type="InterPro" id="IPR025812">
    <property type="entry name" value="Trm10_C_MTase_dom"/>
</dbReference>
<dbReference type="EMBL" id="CAJOBF010004149">
    <property type="protein sequence ID" value="CAF4126076.1"/>
    <property type="molecule type" value="Genomic_DNA"/>
</dbReference>
<dbReference type="Gene3D" id="3.40.1280.30">
    <property type="match status" value="1"/>
</dbReference>
<dbReference type="InterPro" id="IPR038459">
    <property type="entry name" value="MT_TRM10-typ_sf"/>
</dbReference>
<comment type="subcellular location">
    <subcellularLocation>
        <location evidence="1">Mitochondrion</location>
    </subcellularLocation>
</comment>
<keyword evidence="7" id="KW-0175">Coiled coil</keyword>
<comment type="caution">
    <text evidence="11">The sequence shown here is derived from an EMBL/GenBank/DDBJ whole genome shotgun (WGS) entry which is preliminary data.</text>
</comment>
<dbReference type="GO" id="GO:0005654">
    <property type="term" value="C:nucleoplasm"/>
    <property type="evidence" value="ECO:0007669"/>
    <property type="project" value="TreeGrafter"/>
</dbReference>
<sequence length="391" mass="45770">MMFRSLFSVINLIVRRRALSYHHRYLADHISSKSSSTTDTNEWLWEYLRHRQSYQLLTDEQKRQVILLEIQTLRESGERVPDSIPDEYWSELISSPLLDNRKSIYNYLFIREISKRKRVTEKAALQERRMTSATRHAELAAAGLPATNYPGYHSMFRQLTGGQTDRWIRDNKLMVQARLGEYLLVDCGFEVEHARSKYVSKLVDQIEFFFANIQRYHSPSFVTLCNFATDGQIQHEFARRRSQNRAVSCFETTEASYLDLVDRQKLIYLSPHSQYEMSEYDHNAVYIIGAIVDGSVGGRPLTLAKAKRDNLKHQRLPLERYLKFGGNASRTLSLDKIYFILMALKHGQSWTEAFQAIPDRKVAERFNQPRLGKNESERWGKWAGIRNRTDQ</sequence>
<evidence type="ECO:0000313" key="12">
    <source>
        <dbReference type="EMBL" id="CAF2123030.1"/>
    </source>
</evidence>
<evidence type="ECO:0000256" key="9">
    <source>
        <dbReference type="ARBA" id="ARBA00029803"/>
    </source>
</evidence>
<dbReference type="GO" id="GO:0005739">
    <property type="term" value="C:mitochondrion"/>
    <property type="evidence" value="ECO:0007669"/>
    <property type="project" value="UniProtKB-SubCell"/>
</dbReference>
<proteinExistence type="predicted"/>
<evidence type="ECO:0000256" key="8">
    <source>
        <dbReference type="ARBA" id="ARBA00023128"/>
    </source>
</evidence>
<dbReference type="Proteomes" id="UP000663866">
    <property type="component" value="Unassembled WGS sequence"/>
</dbReference>
<name>A0A814LQS6_9BILA</name>
<dbReference type="EMBL" id="CAJNRG010018890">
    <property type="protein sequence ID" value="CAF2265465.1"/>
    <property type="molecule type" value="Genomic_DNA"/>
</dbReference>
<dbReference type="GO" id="GO:0070131">
    <property type="term" value="P:positive regulation of mitochondrial translation"/>
    <property type="evidence" value="ECO:0007669"/>
    <property type="project" value="TreeGrafter"/>
</dbReference>
<keyword evidence="5" id="KW-0819">tRNA processing</keyword>
<evidence type="ECO:0000256" key="2">
    <source>
        <dbReference type="ARBA" id="ARBA00022603"/>
    </source>
</evidence>
<dbReference type="CDD" id="cd18102">
    <property type="entry name" value="Trm10_MRRP1"/>
    <property type="match status" value="1"/>
</dbReference>
<evidence type="ECO:0000256" key="1">
    <source>
        <dbReference type="ARBA" id="ARBA00004173"/>
    </source>
</evidence>
<evidence type="ECO:0000313" key="13">
    <source>
        <dbReference type="EMBL" id="CAF2265465.1"/>
    </source>
</evidence>
<keyword evidence="8" id="KW-0496">Mitochondrion</keyword>
<evidence type="ECO:0000256" key="4">
    <source>
        <dbReference type="ARBA" id="ARBA00022691"/>
    </source>
</evidence>
<accession>A0A814LQS6</accession>
<dbReference type="GO" id="GO:0008168">
    <property type="term" value="F:methyltransferase activity"/>
    <property type="evidence" value="ECO:0007669"/>
    <property type="project" value="UniProtKB-KW"/>
</dbReference>
<gene>
    <name evidence="11" type="ORF">CJN711_LOCUS5489</name>
    <name evidence="15" type="ORF">OVN521_LOCUS24920</name>
    <name evidence="14" type="ORF">UXM345_LOCUS23702</name>
    <name evidence="12" type="ORF">WKI299_LOCUS24758</name>
    <name evidence="13" type="ORF">XDN619_LOCUS36599</name>
</gene>
<keyword evidence="4" id="KW-0949">S-adenosyl-L-methionine</keyword>
<evidence type="ECO:0000256" key="3">
    <source>
        <dbReference type="ARBA" id="ARBA00022679"/>
    </source>
</evidence>
<organism evidence="11 16">
    <name type="scientific">Rotaria magnacalcarata</name>
    <dbReference type="NCBI Taxonomy" id="392030"/>
    <lineage>
        <taxon>Eukaryota</taxon>
        <taxon>Metazoa</taxon>
        <taxon>Spiralia</taxon>
        <taxon>Gnathifera</taxon>
        <taxon>Rotifera</taxon>
        <taxon>Eurotatoria</taxon>
        <taxon>Bdelloidea</taxon>
        <taxon>Philodinida</taxon>
        <taxon>Philodinidae</taxon>
        <taxon>Rotaria</taxon>
    </lineage>
</organism>
<dbReference type="AlphaFoldDB" id="A0A814LQS6"/>
<evidence type="ECO:0000313" key="14">
    <source>
        <dbReference type="EMBL" id="CAF4126076.1"/>
    </source>
</evidence>
<evidence type="ECO:0000313" key="11">
    <source>
        <dbReference type="EMBL" id="CAF1066531.1"/>
    </source>
</evidence>
<dbReference type="EMBL" id="CAJOBG010006065">
    <property type="protein sequence ID" value="CAF4174818.1"/>
    <property type="molecule type" value="Genomic_DNA"/>
</dbReference>
<evidence type="ECO:0000313" key="17">
    <source>
        <dbReference type="Proteomes" id="UP000663866"/>
    </source>
</evidence>
<keyword evidence="2" id="KW-0489">Methyltransferase</keyword>
<dbReference type="GO" id="GO:0000049">
    <property type="term" value="F:tRNA binding"/>
    <property type="evidence" value="ECO:0007669"/>
    <property type="project" value="TreeGrafter"/>
</dbReference>
<dbReference type="EMBL" id="CAJNRF010010682">
    <property type="protein sequence ID" value="CAF2123030.1"/>
    <property type="molecule type" value="Genomic_DNA"/>
</dbReference>
<keyword evidence="17" id="KW-1185">Reference proteome</keyword>
<dbReference type="Proteomes" id="UP000663887">
    <property type="component" value="Unassembled WGS sequence"/>
</dbReference>
<evidence type="ECO:0000256" key="6">
    <source>
        <dbReference type="ARBA" id="ARBA00022946"/>
    </source>
</evidence>
<dbReference type="PANTHER" id="PTHR13563">
    <property type="entry name" value="TRNA (GUANINE-9-) METHYLTRANSFERASE"/>
    <property type="match status" value="1"/>
</dbReference>
<reference evidence="11" key="1">
    <citation type="submission" date="2021-02" db="EMBL/GenBank/DDBJ databases">
        <authorList>
            <person name="Nowell W R."/>
        </authorList>
    </citation>
    <scope>NUCLEOTIDE SEQUENCE</scope>
</reference>
<dbReference type="GO" id="GO:0097745">
    <property type="term" value="P:mitochondrial tRNA 5'-end processing"/>
    <property type="evidence" value="ECO:0007669"/>
    <property type="project" value="TreeGrafter"/>
</dbReference>
<dbReference type="InterPro" id="IPR007356">
    <property type="entry name" value="tRNA_m1G_MeTrfase_euk"/>
</dbReference>
<dbReference type="Proteomes" id="UP000663855">
    <property type="component" value="Unassembled WGS sequence"/>
</dbReference>
<feature type="domain" description="SAM-dependent MTase TRM10-type" evidence="10">
    <location>
        <begin position="169"/>
        <end position="364"/>
    </location>
</feature>
<dbReference type="InterPro" id="IPR028564">
    <property type="entry name" value="MT_TRM10-typ"/>
</dbReference>
<dbReference type="Proteomes" id="UP000663842">
    <property type="component" value="Unassembled WGS sequence"/>
</dbReference>
<protein>
    <recommendedName>
        <fullName evidence="9">RNA (guanine-9-)-methyltransferase domain-containing protein 1</fullName>
    </recommendedName>
</protein>
<dbReference type="GO" id="GO:0032259">
    <property type="term" value="P:methylation"/>
    <property type="evidence" value="ECO:0007669"/>
    <property type="project" value="UniProtKB-KW"/>
</dbReference>
<evidence type="ECO:0000313" key="15">
    <source>
        <dbReference type="EMBL" id="CAF4174818.1"/>
    </source>
</evidence>
<keyword evidence="3" id="KW-0808">Transferase</keyword>